<reference evidence="9" key="2">
    <citation type="journal article" date="2006" name="J. Zool. Syst. Evol. Res.">
        <title>Speciation of sponges in Baikal-Tuva region: an outline.</title>
        <authorList>
            <person name="Mueller W.E.G."/>
            <person name="Schroeder H.C."/>
            <person name="Wrede P."/>
            <person name="Kaluzhnaya O.V."/>
            <person name="Belikov S.I."/>
        </authorList>
    </citation>
    <scope>NUCLEOTIDE SEQUENCE</scope>
</reference>
<dbReference type="InterPro" id="IPR013128">
    <property type="entry name" value="Peptidase_C1A"/>
</dbReference>
<reference evidence="9" key="1">
    <citation type="journal article" date="2006" name="Dev. Genes Evol.">
        <title>Molecular control of serial module formation along the apical-basal axis in the sponge Lubomirskia baicalensis: silicateins, mannose-binding lectin and mago nashi.</title>
        <authorList>
            <person name="Wiens M."/>
            <person name="Belikov S.I."/>
            <person name="Kaluzhnaya O.V."/>
            <person name="Krasko A."/>
            <person name="Schroder H.C."/>
            <person name="Perovic-Ottstadt S."/>
            <person name="Muller W.E."/>
        </authorList>
    </citation>
    <scope>NUCLEOTIDE SEQUENCE</scope>
</reference>
<dbReference type="InterPro" id="IPR025660">
    <property type="entry name" value="Pept_his_AS"/>
</dbReference>
<evidence type="ECO:0000256" key="5">
    <source>
        <dbReference type="ARBA" id="ARBA00023157"/>
    </source>
</evidence>
<comment type="similarity">
    <text evidence="1">Belongs to the peptidase C1 family.</text>
</comment>
<dbReference type="GO" id="GO:0006508">
    <property type="term" value="P:proteolysis"/>
    <property type="evidence" value="ECO:0007669"/>
    <property type="project" value="UniProtKB-KW"/>
</dbReference>
<dbReference type="Gene3D" id="3.90.70.10">
    <property type="entry name" value="Cysteine proteinases"/>
    <property type="match status" value="1"/>
</dbReference>
<keyword evidence="4" id="KW-0788">Thiol protease</keyword>
<feature type="chain" id="PRO_5018616696" evidence="6">
    <location>
        <begin position="34"/>
        <end position="344"/>
    </location>
</feature>
<dbReference type="Pfam" id="PF08246">
    <property type="entry name" value="Inhibitor_I29"/>
    <property type="match status" value="1"/>
</dbReference>
<dbReference type="InterPro" id="IPR025661">
    <property type="entry name" value="Pept_asp_AS"/>
</dbReference>
<feature type="domain" description="Peptidase C1A papain C-terminal" evidence="7">
    <location>
        <begin position="128"/>
        <end position="343"/>
    </location>
</feature>
<evidence type="ECO:0000256" key="6">
    <source>
        <dbReference type="SAM" id="SignalP"/>
    </source>
</evidence>
<dbReference type="PRINTS" id="PR00705">
    <property type="entry name" value="PAPAIN"/>
</dbReference>
<organism evidence="9">
    <name type="scientific">Lubomirskia baikalensis</name>
    <dbReference type="NCBI Taxonomy" id="289074"/>
    <lineage>
        <taxon>Eukaryota</taxon>
        <taxon>Metazoa</taxon>
        <taxon>Porifera</taxon>
        <taxon>Demospongiae</taxon>
        <taxon>Heteroscleromorpha</taxon>
        <taxon>Spongillida</taxon>
        <taxon>Lubomirskiidae</taxon>
        <taxon>Lubomirskia</taxon>
    </lineage>
</organism>
<dbReference type="SMART" id="SM00645">
    <property type="entry name" value="Pept_C1"/>
    <property type="match status" value="1"/>
</dbReference>
<gene>
    <name evidence="9" type="primary">silicaa3</name>
</gene>
<dbReference type="EMBL" id="AJ968946">
    <property type="protein sequence ID" value="CAI91572.1"/>
    <property type="molecule type" value="mRNA"/>
</dbReference>
<dbReference type="AlphaFoldDB" id="Q1MTY8"/>
<dbReference type="PANTHER" id="PTHR12411">
    <property type="entry name" value="CYSTEINE PROTEASE FAMILY C1-RELATED"/>
    <property type="match status" value="1"/>
</dbReference>
<protein>
    <submittedName>
        <fullName evidence="9">Silicatein a3</fullName>
    </submittedName>
</protein>
<accession>Q1MTY8</accession>
<name>Q1MTY8_9METZ</name>
<dbReference type="Pfam" id="PF00112">
    <property type="entry name" value="Peptidase_C1"/>
    <property type="match status" value="1"/>
</dbReference>
<keyword evidence="2" id="KW-0645">Protease</keyword>
<dbReference type="InterPro" id="IPR038765">
    <property type="entry name" value="Papain-like_cys_pep_sf"/>
</dbReference>
<evidence type="ECO:0000256" key="4">
    <source>
        <dbReference type="ARBA" id="ARBA00022807"/>
    </source>
</evidence>
<evidence type="ECO:0000256" key="2">
    <source>
        <dbReference type="ARBA" id="ARBA00022670"/>
    </source>
</evidence>
<feature type="signal peptide" evidence="6">
    <location>
        <begin position="1"/>
        <end position="33"/>
    </location>
</feature>
<dbReference type="GO" id="GO:0008234">
    <property type="term" value="F:cysteine-type peptidase activity"/>
    <property type="evidence" value="ECO:0007669"/>
    <property type="project" value="UniProtKB-KW"/>
</dbReference>
<evidence type="ECO:0000256" key="3">
    <source>
        <dbReference type="ARBA" id="ARBA00022801"/>
    </source>
</evidence>
<keyword evidence="5" id="KW-1015">Disulfide bond</keyword>
<dbReference type="FunFam" id="3.90.70.10:FF:000006">
    <property type="entry name" value="Cathepsin S"/>
    <property type="match status" value="1"/>
</dbReference>
<dbReference type="InterPro" id="IPR000668">
    <property type="entry name" value="Peptidase_C1A_C"/>
</dbReference>
<evidence type="ECO:0000259" key="8">
    <source>
        <dbReference type="SMART" id="SM00848"/>
    </source>
</evidence>
<keyword evidence="6" id="KW-0732">Signal</keyword>
<dbReference type="PROSITE" id="PS00640">
    <property type="entry name" value="THIOL_PROTEASE_ASN"/>
    <property type="match status" value="1"/>
</dbReference>
<dbReference type="PROSITE" id="PS00639">
    <property type="entry name" value="THIOL_PROTEASE_HIS"/>
    <property type="match status" value="1"/>
</dbReference>
<dbReference type="CDD" id="cd02248">
    <property type="entry name" value="Peptidase_C1A"/>
    <property type="match status" value="1"/>
</dbReference>
<sequence length="344" mass="37344">MGDRGPCTVKSLEGMLNVFIALGFLCLVELTYAAPDRYENLQEWSVWKGHHQRSYESQLQEMERHSIWVANKKYIEHHNANADLFGYTLAMNGFGDLMSAEFTERYLTHKHSQRSGLQTFESPKGVTYADSLDWRTRGVVTSVQSQGQCGSSYAFAAAGALEGATALAADKLVALSEQNIIDCSVPYGNHGCSGGDVYTAFKYVVDNGGIDTESSYPYKGKKSSCQYNSKNVGAISTGVVKIASGSETDLLSAVASVGPIAVAVDASVNAFMFYQSGVFDSSTCSTSKLNHAMLVTGYGSTNGKDYWLVKNSWGTGWGESGYIKMVRNKYNQCGIASDALYPML</sequence>
<dbReference type="SMART" id="SM00848">
    <property type="entry name" value="Inhibitor_I29"/>
    <property type="match status" value="1"/>
</dbReference>
<dbReference type="InterPro" id="IPR039417">
    <property type="entry name" value="Peptidase_C1A_papain-like"/>
</dbReference>
<dbReference type="SUPFAM" id="SSF54001">
    <property type="entry name" value="Cysteine proteinases"/>
    <property type="match status" value="1"/>
</dbReference>
<dbReference type="InterPro" id="IPR013201">
    <property type="entry name" value="Prot_inhib_I29"/>
</dbReference>
<evidence type="ECO:0000313" key="9">
    <source>
        <dbReference type="EMBL" id="CAI91572.1"/>
    </source>
</evidence>
<keyword evidence="3" id="KW-0378">Hydrolase</keyword>
<proteinExistence type="evidence at transcript level"/>
<evidence type="ECO:0000256" key="1">
    <source>
        <dbReference type="ARBA" id="ARBA00008455"/>
    </source>
</evidence>
<evidence type="ECO:0000259" key="7">
    <source>
        <dbReference type="SMART" id="SM00645"/>
    </source>
</evidence>
<feature type="domain" description="Cathepsin propeptide inhibitor" evidence="8">
    <location>
        <begin position="44"/>
        <end position="102"/>
    </location>
</feature>